<accession>A0A2K9V9S8</accession>
<dbReference type="EMBL" id="MG779388">
    <property type="protein sequence ID" value="AUV58944.1"/>
    <property type="molecule type" value="Genomic_DNA"/>
</dbReference>
<reference evidence="2" key="1">
    <citation type="submission" date="2018-01" db="EMBL/GenBank/DDBJ databases">
        <title>Draft genome sequence of Bandra megavirus.</title>
        <authorList>
            <person name="Chatterjee A."/>
            <person name="Yadav R."/>
            <person name="Kondabagil K."/>
        </authorList>
    </citation>
    <scope>NUCLEOTIDE SEQUENCE</scope>
    <source>
        <strain evidence="2">KK-1</strain>
    </source>
</reference>
<proteinExistence type="predicted"/>
<organism evidence="2">
    <name type="scientific">Bandra megavirus</name>
    <dbReference type="NCBI Taxonomy" id="2071566"/>
    <lineage>
        <taxon>Viruses</taxon>
        <taxon>Varidnaviria</taxon>
        <taxon>Bamfordvirae</taxon>
        <taxon>Nucleocytoviricota</taxon>
        <taxon>Megaviricetes</taxon>
        <taxon>Imitervirales</taxon>
        <taxon>Mimiviridae</taxon>
        <taxon>Megamimivirinae</taxon>
        <taxon>Megavirus</taxon>
    </lineage>
</organism>
<feature type="compositionally biased region" description="Acidic residues" evidence="1">
    <location>
        <begin position="128"/>
        <end position="140"/>
    </location>
</feature>
<evidence type="ECO:0000313" key="2">
    <source>
        <dbReference type="EMBL" id="AUV58944.1"/>
    </source>
</evidence>
<sequence length="148" mass="17431">MSIDLRDLKLGNFVDCHENQNDDIESKYITGYSKKQLEEKYIEEDSCLRDAYKYLTNVEKEIFMSIKSDKKNKVKCSHSIDEIMEKKNLFTPDYFFSTNFDSDFTWTDRLAPMTRLTFGEKITLDNESTSDNESISDDDFYSPMNEVD</sequence>
<name>A0A2K9V9S8_9VIRU</name>
<feature type="region of interest" description="Disordered" evidence="1">
    <location>
        <begin position="127"/>
        <end position="148"/>
    </location>
</feature>
<protein>
    <submittedName>
        <fullName evidence="2">Uncharacterized protein</fullName>
    </submittedName>
</protein>
<evidence type="ECO:0000256" key="1">
    <source>
        <dbReference type="SAM" id="MobiDB-lite"/>
    </source>
</evidence>